<feature type="region of interest" description="Disordered" evidence="1">
    <location>
        <begin position="223"/>
        <end position="266"/>
    </location>
</feature>
<dbReference type="OrthoDB" id="10388671at2759"/>
<evidence type="ECO:0000256" key="1">
    <source>
        <dbReference type="SAM" id="MobiDB-lite"/>
    </source>
</evidence>
<feature type="region of interest" description="Disordered" evidence="1">
    <location>
        <begin position="32"/>
        <end position="85"/>
    </location>
</feature>
<dbReference type="EMBL" id="AHZU02000112">
    <property type="protein sequence ID" value="KFG48312.1"/>
    <property type="molecule type" value="Genomic_DNA"/>
</dbReference>
<dbReference type="Proteomes" id="UP000028837">
    <property type="component" value="Unassembled WGS sequence"/>
</dbReference>
<feature type="region of interest" description="Disordered" evidence="1">
    <location>
        <begin position="124"/>
        <end position="163"/>
    </location>
</feature>
<keyword evidence="3" id="KW-0472">Membrane</keyword>
<accession>A0A086KV94</accession>
<feature type="chain" id="PRO_5001809516" evidence="2">
    <location>
        <begin position="30"/>
        <end position="266"/>
    </location>
</feature>
<sequence>MVIRREFVAAVAAFALLPLLIAVCEKADAGATHEPDASSETATVTSASGAHRLRSAGETKTEDQVAFGESESDGAHARMASEEKANIGDTIAPSMFLAIDRISEENIAESDAIEIAPATAGYKTGSMEKGETAEKRSDTTETGGGGATGKEVSTKNKRRRRSTGTIEYVETQIMQKLLEISHFLSALKNCFQCFLSGLGRSTAVGLEGAADKATKLVLRHRADPELRARKRERKEVGAEAARPIDERKTTPDEGFVNSFPESREPK</sequence>
<keyword evidence="2" id="KW-0732">Signal</keyword>
<keyword evidence="3" id="KW-0812">Transmembrane</keyword>
<feature type="compositionally biased region" description="Low complexity" evidence="1">
    <location>
        <begin position="38"/>
        <end position="50"/>
    </location>
</feature>
<organism evidence="3 4">
    <name type="scientific">Toxoplasma gondii GAB2-2007-GAL-DOM2</name>
    <dbReference type="NCBI Taxonomy" id="1130820"/>
    <lineage>
        <taxon>Eukaryota</taxon>
        <taxon>Sar</taxon>
        <taxon>Alveolata</taxon>
        <taxon>Apicomplexa</taxon>
        <taxon>Conoidasida</taxon>
        <taxon>Coccidia</taxon>
        <taxon>Eucoccidiorida</taxon>
        <taxon>Eimeriorina</taxon>
        <taxon>Sarcocystidae</taxon>
        <taxon>Toxoplasma</taxon>
    </lineage>
</organism>
<reference evidence="3 4" key="1">
    <citation type="submission" date="2014-02" db="EMBL/GenBank/DDBJ databases">
        <authorList>
            <person name="Sibley D."/>
            <person name="Venepally P."/>
            <person name="Karamycheva S."/>
            <person name="Hadjithomas M."/>
            <person name="Khan A."/>
            <person name="Brunk B."/>
            <person name="Roos D."/>
            <person name="Caler E."/>
            <person name="Lorenzi H."/>
        </authorList>
    </citation>
    <scope>NUCLEOTIDE SEQUENCE [LARGE SCALE GENOMIC DNA]</scope>
    <source>
        <strain evidence="3 4">GAB2-2007-GAL-DOM2</strain>
    </source>
</reference>
<dbReference type="VEuPathDB" id="ToxoDB:TGDOM2_230705"/>
<evidence type="ECO:0000313" key="3">
    <source>
        <dbReference type="EMBL" id="KFG48312.1"/>
    </source>
</evidence>
<feature type="compositionally biased region" description="Basic and acidic residues" evidence="1">
    <location>
        <begin position="126"/>
        <end position="139"/>
    </location>
</feature>
<feature type="compositionally biased region" description="Basic and acidic residues" evidence="1">
    <location>
        <begin position="223"/>
        <end position="251"/>
    </location>
</feature>
<proteinExistence type="predicted"/>
<feature type="compositionally biased region" description="Basic and acidic residues" evidence="1">
    <location>
        <begin position="73"/>
        <end position="85"/>
    </location>
</feature>
<name>A0A086KV94_TOXGO</name>
<dbReference type="AlphaFoldDB" id="A0A086KV94"/>
<gene>
    <name evidence="3" type="ORF">TGDOM2_230705</name>
</gene>
<feature type="signal peptide" evidence="2">
    <location>
        <begin position="1"/>
        <end position="29"/>
    </location>
</feature>
<comment type="caution">
    <text evidence="3">The sequence shown here is derived from an EMBL/GenBank/DDBJ whole genome shotgun (WGS) entry which is preliminary data.</text>
</comment>
<evidence type="ECO:0000313" key="4">
    <source>
        <dbReference type="Proteomes" id="UP000028837"/>
    </source>
</evidence>
<protein>
    <submittedName>
        <fullName evidence="3">Putative transmembrane protein</fullName>
    </submittedName>
</protein>
<evidence type="ECO:0000256" key="2">
    <source>
        <dbReference type="SAM" id="SignalP"/>
    </source>
</evidence>